<dbReference type="GO" id="GO:0043709">
    <property type="term" value="P:cell adhesion involved in single-species biofilm formation"/>
    <property type="evidence" value="ECO:0007669"/>
    <property type="project" value="TreeGrafter"/>
</dbReference>
<evidence type="ECO:0000256" key="4">
    <source>
        <dbReference type="SAM" id="Coils"/>
    </source>
</evidence>
<evidence type="ECO:0000256" key="3">
    <source>
        <dbReference type="ARBA" id="ARBA00034247"/>
    </source>
</evidence>
<keyword evidence="8" id="KW-1185">Reference proteome</keyword>
<feature type="domain" description="GGDEF" evidence="6">
    <location>
        <begin position="300"/>
        <end position="429"/>
    </location>
</feature>
<comment type="caution">
    <text evidence="7">The sequence shown here is derived from an EMBL/GenBank/DDBJ whole genome shotgun (WGS) entry which is preliminary data.</text>
</comment>
<feature type="coiled-coil region" evidence="4">
    <location>
        <begin position="242"/>
        <end position="301"/>
    </location>
</feature>
<dbReference type="CDD" id="cd01949">
    <property type="entry name" value="GGDEF"/>
    <property type="match status" value="1"/>
</dbReference>
<evidence type="ECO:0000256" key="1">
    <source>
        <dbReference type="ARBA" id="ARBA00001946"/>
    </source>
</evidence>
<dbReference type="GO" id="GO:1902201">
    <property type="term" value="P:negative regulation of bacterial-type flagellum-dependent cell motility"/>
    <property type="evidence" value="ECO:0007669"/>
    <property type="project" value="TreeGrafter"/>
</dbReference>
<keyword evidence="5" id="KW-0812">Transmembrane</keyword>
<dbReference type="EMBL" id="BMDX01000002">
    <property type="protein sequence ID" value="GGA66691.1"/>
    <property type="molecule type" value="Genomic_DNA"/>
</dbReference>
<keyword evidence="5" id="KW-1133">Transmembrane helix</keyword>
<evidence type="ECO:0000259" key="6">
    <source>
        <dbReference type="PROSITE" id="PS50887"/>
    </source>
</evidence>
<dbReference type="GO" id="GO:0052621">
    <property type="term" value="F:diguanylate cyclase activity"/>
    <property type="evidence" value="ECO:0007669"/>
    <property type="project" value="UniProtKB-EC"/>
</dbReference>
<name>A0A8J2U2E5_9GAMM</name>
<sequence length="430" mass="48552">MKYFLWHALALLVVTAVLALGYASLFNKHLVINSESGHEIQVGSDAVSNAGTSSVALNRQNEQLTLSCTLDNTGYAYPYCNLNFVLGTATKGLDLTSYENVRLKLSIDGPDNDLRIYLTASRSSSIQMGDEMRKYYSVEIAPSDFNNDITIPLHLFKTAQWWLDAYGKNLFDTEVNLANVLALQISTSSASVPGDYQIRFEQAVFSGKIISRATLYLLIIAMWGLSALVYVVMHWRSTQLQLNESQRRTDQLQQINDALQLQSKTYQQASQRDALTGLYNRAALRERAQNWIERVEQHNDRLSLVLFDIDHFKAINDNHGHDAGDAVLIQLAKYCNEHIRHQDLLVRWGGEEFAIFCPQTELQFAEMLANKIRNGMRSVDWPEGLKVTASFGVSELYVGEPFTEFVNRADQALYFSKQHGRDMVSVTGLD</sequence>
<proteinExistence type="predicted"/>
<dbReference type="OrthoDB" id="9803824at2"/>
<protein>
    <recommendedName>
        <fullName evidence="2">diguanylate cyclase</fullName>
        <ecNumber evidence="2">2.7.7.65</ecNumber>
    </recommendedName>
</protein>
<dbReference type="InterPro" id="IPR050469">
    <property type="entry name" value="Diguanylate_Cyclase"/>
</dbReference>
<dbReference type="Gene3D" id="3.30.70.270">
    <property type="match status" value="1"/>
</dbReference>
<dbReference type="GO" id="GO:0005886">
    <property type="term" value="C:plasma membrane"/>
    <property type="evidence" value="ECO:0007669"/>
    <property type="project" value="TreeGrafter"/>
</dbReference>
<feature type="transmembrane region" description="Helical" evidence="5">
    <location>
        <begin position="213"/>
        <end position="233"/>
    </location>
</feature>
<evidence type="ECO:0000313" key="8">
    <source>
        <dbReference type="Proteomes" id="UP000619743"/>
    </source>
</evidence>
<comment type="cofactor">
    <cofactor evidence="1">
        <name>Mg(2+)</name>
        <dbReference type="ChEBI" id="CHEBI:18420"/>
    </cofactor>
</comment>
<dbReference type="RefSeq" id="WP_087504504.1">
    <property type="nucleotide sequence ID" value="NZ_BMDX01000002.1"/>
</dbReference>
<dbReference type="InterPro" id="IPR008979">
    <property type="entry name" value="Galactose-bd-like_sf"/>
</dbReference>
<comment type="catalytic activity">
    <reaction evidence="3">
        <text>2 GTP = 3',3'-c-di-GMP + 2 diphosphate</text>
        <dbReference type="Rhea" id="RHEA:24898"/>
        <dbReference type="ChEBI" id="CHEBI:33019"/>
        <dbReference type="ChEBI" id="CHEBI:37565"/>
        <dbReference type="ChEBI" id="CHEBI:58805"/>
        <dbReference type="EC" id="2.7.7.65"/>
    </reaction>
</comment>
<keyword evidence="4" id="KW-0175">Coiled coil</keyword>
<dbReference type="SUPFAM" id="SSF55073">
    <property type="entry name" value="Nucleotide cyclase"/>
    <property type="match status" value="1"/>
</dbReference>
<accession>A0A8J2U2E5</accession>
<dbReference type="InterPro" id="IPR043128">
    <property type="entry name" value="Rev_trsase/Diguanyl_cyclase"/>
</dbReference>
<dbReference type="PANTHER" id="PTHR45138">
    <property type="entry name" value="REGULATORY COMPONENTS OF SENSORY TRANSDUCTION SYSTEM"/>
    <property type="match status" value="1"/>
</dbReference>
<dbReference type="EC" id="2.7.7.65" evidence="2"/>
<dbReference type="Pfam" id="PF00990">
    <property type="entry name" value="GGDEF"/>
    <property type="match status" value="1"/>
</dbReference>
<dbReference type="FunFam" id="3.30.70.270:FF:000001">
    <property type="entry name" value="Diguanylate cyclase domain protein"/>
    <property type="match status" value="1"/>
</dbReference>
<dbReference type="SMART" id="SM00267">
    <property type="entry name" value="GGDEF"/>
    <property type="match status" value="1"/>
</dbReference>
<evidence type="ECO:0000256" key="2">
    <source>
        <dbReference type="ARBA" id="ARBA00012528"/>
    </source>
</evidence>
<dbReference type="PROSITE" id="PS50887">
    <property type="entry name" value="GGDEF"/>
    <property type="match status" value="1"/>
</dbReference>
<reference evidence="8" key="1">
    <citation type="journal article" date="2019" name="Int. J. Syst. Evol. Microbiol.">
        <title>The Global Catalogue of Microorganisms (GCM) 10K type strain sequencing project: providing services to taxonomists for standard genome sequencing and annotation.</title>
        <authorList>
            <consortium name="The Broad Institute Genomics Platform"/>
            <consortium name="The Broad Institute Genome Sequencing Center for Infectious Disease"/>
            <person name="Wu L."/>
            <person name="Ma J."/>
        </authorList>
    </citation>
    <scope>NUCLEOTIDE SEQUENCE [LARGE SCALE GENOMIC DNA]</scope>
    <source>
        <strain evidence="8">CGMCC 1.10130</strain>
    </source>
</reference>
<gene>
    <name evidence="7" type="ORF">GCM10011369_05370</name>
</gene>
<dbReference type="InterPro" id="IPR000160">
    <property type="entry name" value="GGDEF_dom"/>
</dbReference>
<evidence type="ECO:0000313" key="7">
    <source>
        <dbReference type="EMBL" id="GGA66691.1"/>
    </source>
</evidence>
<dbReference type="AlphaFoldDB" id="A0A8J2U2E5"/>
<dbReference type="NCBIfam" id="TIGR00254">
    <property type="entry name" value="GGDEF"/>
    <property type="match status" value="1"/>
</dbReference>
<dbReference type="InterPro" id="IPR029787">
    <property type="entry name" value="Nucleotide_cyclase"/>
</dbReference>
<dbReference type="Proteomes" id="UP000619743">
    <property type="component" value="Unassembled WGS sequence"/>
</dbReference>
<organism evidence="7 8">
    <name type="scientific">Neiella marina</name>
    <dbReference type="NCBI Taxonomy" id="508461"/>
    <lineage>
        <taxon>Bacteria</taxon>
        <taxon>Pseudomonadati</taxon>
        <taxon>Pseudomonadota</taxon>
        <taxon>Gammaproteobacteria</taxon>
        <taxon>Alteromonadales</taxon>
        <taxon>Echinimonadaceae</taxon>
        <taxon>Neiella</taxon>
    </lineage>
</organism>
<dbReference type="PANTHER" id="PTHR45138:SF9">
    <property type="entry name" value="DIGUANYLATE CYCLASE DGCM-RELATED"/>
    <property type="match status" value="1"/>
</dbReference>
<keyword evidence="5" id="KW-0472">Membrane</keyword>
<evidence type="ECO:0000256" key="5">
    <source>
        <dbReference type="SAM" id="Phobius"/>
    </source>
</evidence>
<dbReference type="SUPFAM" id="SSF49785">
    <property type="entry name" value="Galactose-binding domain-like"/>
    <property type="match status" value="1"/>
</dbReference>